<accession>A0A1J4JJA6</accession>
<evidence type="ECO:0000256" key="3">
    <source>
        <dbReference type="ARBA" id="ARBA00023180"/>
    </source>
</evidence>
<dbReference type="Pfam" id="PF01437">
    <property type="entry name" value="PSI"/>
    <property type="match status" value="1"/>
</dbReference>
<keyword evidence="4" id="KW-1133">Transmembrane helix</keyword>
<comment type="caution">
    <text evidence="5">The sequence shown here is derived from an EMBL/GenBank/DDBJ whole genome shotgun (WGS) entry which is preliminary data.</text>
</comment>
<proteinExistence type="predicted"/>
<evidence type="ECO:0000313" key="5">
    <source>
        <dbReference type="EMBL" id="OHS97316.1"/>
    </source>
</evidence>
<keyword evidence="2 4" id="KW-0472">Membrane</keyword>
<dbReference type="InterPro" id="IPR002165">
    <property type="entry name" value="Plexin_repeat"/>
</dbReference>
<evidence type="ECO:0000256" key="2">
    <source>
        <dbReference type="ARBA" id="ARBA00023136"/>
    </source>
</evidence>
<evidence type="ECO:0000256" key="1">
    <source>
        <dbReference type="ARBA" id="ARBA00004370"/>
    </source>
</evidence>
<dbReference type="EMBL" id="MLAK01001124">
    <property type="protein sequence ID" value="OHS97316.1"/>
    <property type="molecule type" value="Genomic_DNA"/>
</dbReference>
<name>A0A1J4JJA6_9EUKA</name>
<reference evidence="5" key="1">
    <citation type="submission" date="2016-10" db="EMBL/GenBank/DDBJ databases">
        <authorList>
            <person name="Benchimol M."/>
            <person name="Almeida L.G."/>
            <person name="Vasconcelos A.T."/>
            <person name="Perreira-Neves A."/>
            <person name="Rosa I.A."/>
            <person name="Tasca T."/>
            <person name="Bogo M.R."/>
            <person name="de Souza W."/>
        </authorList>
    </citation>
    <scope>NUCLEOTIDE SEQUENCE [LARGE SCALE GENOMIC DNA]</scope>
    <source>
        <strain evidence="5">K</strain>
    </source>
</reference>
<comment type="subcellular location">
    <subcellularLocation>
        <location evidence="1">Membrane</location>
    </subcellularLocation>
</comment>
<dbReference type="Proteomes" id="UP000179807">
    <property type="component" value="Unassembled WGS sequence"/>
</dbReference>
<dbReference type="VEuPathDB" id="TrichDB:TRFO_36514"/>
<dbReference type="GO" id="GO:0016020">
    <property type="term" value="C:membrane"/>
    <property type="evidence" value="ECO:0007669"/>
    <property type="project" value="UniProtKB-SubCell"/>
</dbReference>
<dbReference type="OrthoDB" id="10609211at2759"/>
<keyword evidence="3" id="KW-0325">Glycoprotein</keyword>
<keyword evidence="6" id="KW-1185">Reference proteome</keyword>
<dbReference type="RefSeq" id="XP_068350453.1">
    <property type="nucleotide sequence ID" value="XM_068510872.1"/>
</dbReference>
<sequence>MLLINLVIFAFSSQDNICDLLTFDADTCLSVYGCEFCAETQKCFSTLDNQGNKNTVCPNSNSIVAANSKKLGRCFELYSDDGCTKCVSNDDTIHCGWCQSMSVCVEGTKDGPFAFKCIAEDWLFNVTTCKASKCAAAKNKDDCKNPCKWSNRRSTCFRPRDINSYTIEEKKQEKETAKTKKILIVVIIMLSITAASAAIVTIWYYSRPLYQSLPKMNAEFNLDDIPSFK</sequence>
<evidence type="ECO:0008006" key="7">
    <source>
        <dbReference type="Google" id="ProtNLM"/>
    </source>
</evidence>
<feature type="transmembrane region" description="Helical" evidence="4">
    <location>
        <begin position="182"/>
        <end position="205"/>
    </location>
</feature>
<dbReference type="AlphaFoldDB" id="A0A1J4JJA6"/>
<evidence type="ECO:0000256" key="4">
    <source>
        <dbReference type="SAM" id="Phobius"/>
    </source>
</evidence>
<evidence type="ECO:0000313" key="6">
    <source>
        <dbReference type="Proteomes" id="UP000179807"/>
    </source>
</evidence>
<organism evidence="5 6">
    <name type="scientific">Tritrichomonas foetus</name>
    <dbReference type="NCBI Taxonomy" id="1144522"/>
    <lineage>
        <taxon>Eukaryota</taxon>
        <taxon>Metamonada</taxon>
        <taxon>Parabasalia</taxon>
        <taxon>Tritrichomonadida</taxon>
        <taxon>Tritrichomonadidae</taxon>
        <taxon>Tritrichomonas</taxon>
    </lineage>
</organism>
<protein>
    <recommendedName>
        <fullName evidence="7">Plexin repeat family protein</fullName>
    </recommendedName>
</protein>
<gene>
    <name evidence="5" type="ORF">TRFO_36514</name>
</gene>
<keyword evidence="4" id="KW-0812">Transmembrane</keyword>
<dbReference type="GeneID" id="94845576"/>